<sequence>MMRFKQLEPRFVKSIPRELEPGVLYVSMEYGTVVHSCCCGCGHEVVTPLTPTDWSLTFNGEAISLWPSVGSWNLPCQSHYVIKRNKVIEASPWDRAKIEAEQRRDKVAKAKFYAQINHRTDSSQVPVAEAAAATVQEQHAEKSVWAKLRRWLLG</sequence>
<dbReference type="Pfam" id="PF20137">
    <property type="entry name" value="BubE"/>
    <property type="match status" value="1"/>
</dbReference>
<proteinExistence type="predicted"/>
<dbReference type="RefSeq" id="WP_069239174.1">
    <property type="nucleotide sequence ID" value="NZ_CP013420.1"/>
</dbReference>
<accession>A0A1B4LEK8</accession>
<dbReference type="AlphaFoldDB" id="A0A1B4LEK8"/>
<name>A0A1B4LEK8_9BURK</name>
<dbReference type="InterPro" id="IPR045384">
    <property type="entry name" value="DUF6527"/>
</dbReference>
<evidence type="ECO:0000313" key="2">
    <source>
        <dbReference type="Proteomes" id="UP000243680"/>
    </source>
</evidence>
<organism evidence="1 2">
    <name type="scientific">Burkholderia ubonensis</name>
    <dbReference type="NCBI Taxonomy" id="101571"/>
    <lineage>
        <taxon>Bacteria</taxon>
        <taxon>Pseudomonadati</taxon>
        <taxon>Pseudomonadota</taxon>
        <taxon>Betaproteobacteria</taxon>
        <taxon>Burkholderiales</taxon>
        <taxon>Burkholderiaceae</taxon>
        <taxon>Burkholderia</taxon>
        <taxon>Burkholderia cepacia complex</taxon>
    </lineage>
</organism>
<gene>
    <name evidence="1" type="ORF">WJ35_11330</name>
</gene>
<evidence type="ECO:0000313" key="1">
    <source>
        <dbReference type="EMBL" id="AOJ75588.1"/>
    </source>
</evidence>
<reference evidence="1 2" key="1">
    <citation type="submission" date="2015-12" db="EMBL/GenBank/DDBJ databases">
        <title>Diversity of Burkholderia near neighbor genomes.</title>
        <authorList>
            <person name="Sahl J."/>
            <person name="Wagner D."/>
            <person name="Keim P."/>
        </authorList>
    </citation>
    <scope>NUCLEOTIDE SEQUENCE [LARGE SCALE GENOMIC DNA]</scope>
    <source>
        <strain evidence="1 2">MSMB0783</strain>
    </source>
</reference>
<dbReference type="Proteomes" id="UP000243680">
    <property type="component" value="Chromosome 1"/>
</dbReference>
<protein>
    <submittedName>
        <fullName evidence="1">Uncharacterized protein</fullName>
    </submittedName>
</protein>
<dbReference type="EMBL" id="CP013420">
    <property type="protein sequence ID" value="AOJ75588.1"/>
    <property type="molecule type" value="Genomic_DNA"/>
</dbReference>